<dbReference type="BioCyc" id="PSYR629263:G11X0-7907-MONOMER"/>
<accession>F3GNV6</accession>
<proteinExistence type="predicted"/>
<dbReference type="HOGENOM" id="CLU_3161967_0_0_6"/>
<dbReference type="AlphaFoldDB" id="F3GNV6"/>
<dbReference type="EMBL" id="AEAI01003454">
    <property type="protein sequence ID" value="EGH48759.1"/>
    <property type="molecule type" value="Genomic_DNA"/>
</dbReference>
<dbReference type="Proteomes" id="UP000004986">
    <property type="component" value="Unassembled WGS sequence"/>
</dbReference>
<feature type="non-terminal residue" evidence="1">
    <location>
        <position position="1"/>
    </location>
</feature>
<protein>
    <submittedName>
        <fullName evidence="1">Uncharacterized protein</fullName>
    </submittedName>
</protein>
<comment type="caution">
    <text evidence="1">The sequence shown here is derived from an EMBL/GenBank/DDBJ whole genome shotgun (WGS) entry which is preliminary data.</text>
</comment>
<organism evidence="1 2">
    <name type="scientific">Pseudomonas syringae pv. pisi str. 1704B</name>
    <dbReference type="NCBI Taxonomy" id="629263"/>
    <lineage>
        <taxon>Bacteria</taxon>
        <taxon>Pseudomonadati</taxon>
        <taxon>Pseudomonadota</taxon>
        <taxon>Gammaproteobacteria</taxon>
        <taxon>Pseudomonadales</taxon>
        <taxon>Pseudomonadaceae</taxon>
        <taxon>Pseudomonas</taxon>
        <taxon>Pseudomonas syringae</taxon>
    </lineage>
</organism>
<name>F3GNV6_PSESJ</name>
<reference evidence="1 2" key="1">
    <citation type="journal article" date="2011" name="PLoS Pathog.">
        <title>Dynamic evolution of pathogenicity revealed by sequencing and comparative genomics of 19 Pseudomonas syringae isolates.</title>
        <authorList>
            <person name="Baltrus D.A."/>
            <person name="Nishimura M.T."/>
            <person name="Romanchuk A."/>
            <person name="Chang J.H."/>
            <person name="Mukhtar M.S."/>
            <person name="Cherkis K."/>
            <person name="Roach J."/>
            <person name="Grant S.R."/>
            <person name="Jones C.D."/>
            <person name="Dangl J.L."/>
        </authorList>
    </citation>
    <scope>NUCLEOTIDE SEQUENCE [LARGE SCALE GENOMIC DNA]</scope>
    <source>
        <strain evidence="1 2">1704B</strain>
    </source>
</reference>
<keyword evidence="2" id="KW-1185">Reference proteome</keyword>
<evidence type="ECO:0000313" key="2">
    <source>
        <dbReference type="Proteomes" id="UP000004986"/>
    </source>
</evidence>
<evidence type="ECO:0000313" key="1">
    <source>
        <dbReference type="EMBL" id="EGH48759.1"/>
    </source>
</evidence>
<gene>
    <name evidence="1" type="ORF">PSYPI_43114</name>
</gene>
<sequence>VVAVINHKDGNSLPMLVLDARQLTDQLMAGGTGAQLRNDEYLHFAPLL</sequence>